<dbReference type="EMBL" id="CP038231">
    <property type="protein sequence ID" value="QDH13054.1"/>
    <property type="molecule type" value="Genomic_DNA"/>
</dbReference>
<organism evidence="2 3">
    <name type="scientific">Formicincola oecophyllae</name>
    <dbReference type="NCBI Taxonomy" id="2558361"/>
    <lineage>
        <taxon>Bacteria</taxon>
        <taxon>Pseudomonadati</taxon>
        <taxon>Pseudomonadota</taxon>
        <taxon>Alphaproteobacteria</taxon>
        <taxon>Acetobacterales</taxon>
        <taxon>Acetobacteraceae</taxon>
        <taxon>Formicincola</taxon>
    </lineage>
</organism>
<feature type="compositionally biased region" description="Pro residues" evidence="1">
    <location>
        <begin position="1"/>
        <end position="14"/>
    </location>
</feature>
<name>A0A4Y6U7A9_9PROT</name>
<dbReference type="RefSeq" id="WP_141442698.1">
    <property type="nucleotide sequence ID" value="NZ_CP038231.1"/>
</dbReference>
<gene>
    <name evidence="2" type="ORF">E3E12_01285</name>
</gene>
<protein>
    <submittedName>
        <fullName evidence="2">Uncharacterized protein</fullName>
    </submittedName>
</protein>
<evidence type="ECO:0000313" key="3">
    <source>
        <dbReference type="Proteomes" id="UP000318709"/>
    </source>
</evidence>
<feature type="compositionally biased region" description="Low complexity" evidence="1">
    <location>
        <begin position="15"/>
        <end position="36"/>
    </location>
</feature>
<dbReference type="Proteomes" id="UP000318709">
    <property type="component" value="Chromosome"/>
</dbReference>
<proteinExistence type="predicted"/>
<accession>A0A4Y6U7A9</accession>
<evidence type="ECO:0000313" key="2">
    <source>
        <dbReference type="EMBL" id="QDH13054.1"/>
    </source>
</evidence>
<feature type="region of interest" description="Disordered" evidence="1">
    <location>
        <begin position="1"/>
        <end position="36"/>
    </location>
</feature>
<dbReference type="AlphaFoldDB" id="A0A4Y6U7A9"/>
<reference evidence="2 3" key="1">
    <citation type="submission" date="2019-03" db="EMBL/GenBank/DDBJ databases">
        <title>The complete genome sequence of Swingsia_sp. F3b2 LMG30590(T).</title>
        <authorList>
            <person name="Chua K.-O."/>
            <person name="Chan K.-G."/>
            <person name="See-Too W.-S."/>
        </authorList>
    </citation>
    <scope>NUCLEOTIDE SEQUENCE [LARGE SCALE GENOMIC DNA]</scope>
    <source>
        <strain evidence="2 3">F3b2</strain>
    </source>
</reference>
<sequence>MDDFTPPAPKPGLRPAPMGGFVANRAPAPAPTQRPALPDTIITLNPGERAALRAAIMGNGGVQRVFWGFASRVDNGGRMRLTDEEVQWLRRQLAPLPEGATPTPTRQKLEVIFARTLYELDQSNAKHGLSGAPTAGEPS</sequence>
<evidence type="ECO:0000256" key="1">
    <source>
        <dbReference type="SAM" id="MobiDB-lite"/>
    </source>
</evidence>
<keyword evidence="3" id="KW-1185">Reference proteome</keyword>
<dbReference type="KEGG" id="swf:E3E12_01285"/>